<sequence length="273" mass="31335">MVNSSRRNLTGGKSQVSNGMVDLPLEIISDILIRLPIESIMSCRVVCKSWYGLTQDPNFINMHLSRSNYQPNRIILHNYTGNHLLLLDTEEHKIKRNPIQNMLLNGHQVMCSCNGLLCIASYYKLDPVFICNPITGKHMVLPSTDSKVRSVNHKDLDGYLTFVEHKSNLMKLWRLTGKKIGDFFLCLEEIHDTHVKWNGWLSYAILGGLNRDHYLLEVRFLEGQQHPKTHITRFFPETRQYVHVDIPDIPVHFKATCFKPSLVCPLAAASRLS</sequence>
<name>A0A5J5BH89_9ASTE</name>
<dbReference type="SUPFAM" id="SSF81383">
    <property type="entry name" value="F-box domain"/>
    <property type="match status" value="1"/>
</dbReference>
<dbReference type="Proteomes" id="UP000325577">
    <property type="component" value="Linkage Group LG12"/>
</dbReference>
<keyword evidence="3" id="KW-1185">Reference proteome</keyword>
<evidence type="ECO:0000313" key="2">
    <source>
        <dbReference type="EMBL" id="KAA8542573.1"/>
    </source>
</evidence>
<accession>A0A5J5BH89</accession>
<dbReference type="Pfam" id="PF00646">
    <property type="entry name" value="F-box"/>
    <property type="match status" value="1"/>
</dbReference>
<dbReference type="InterPro" id="IPR036047">
    <property type="entry name" value="F-box-like_dom_sf"/>
</dbReference>
<dbReference type="AlphaFoldDB" id="A0A5J5BH89"/>
<dbReference type="SMART" id="SM00256">
    <property type="entry name" value="FBOX"/>
    <property type="match status" value="1"/>
</dbReference>
<dbReference type="PANTHER" id="PTHR31672:SF13">
    <property type="entry name" value="F-BOX PROTEIN CPR30-LIKE"/>
    <property type="match status" value="1"/>
</dbReference>
<dbReference type="InterPro" id="IPR050796">
    <property type="entry name" value="SCF_F-box_component"/>
</dbReference>
<dbReference type="EMBL" id="CM018035">
    <property type="protein sequence ID" value="KAA8542573.1"/>
    <property type="molecule type" value="Genomic_DNA"/>
</dbReference>
<dbReference type="PANTHER" id="PTHR31672">
    <property type="entry name" value="BNACNNG10540D PROTEIN"/>
    <property type="match status" value="1"/>
</dbReference>
<dbReference type="PROSITE" id="PS50181">
    <property type="entry name" value="FBOX"/>
    <property type="match status" value="1"/>
</dbReference>
<dbReference type="CDD" id="cd22157">
    <property type="entry name" value="F-box_AtFBW1-like"/>
    <property type="match status" value="1"/>
</dbReference>
<gene>
    <name evidence="2" type="ORF">F0562_023725</name>
</gene>
<protein>
    <recommendedName>
        <fullName evidence="1">F-box domain-containing protein</fullName>
    </recommendedName>
</protein>
<reference evidence="2 3" key="1">
    <citation type="submission" date="2019-09" db="EMBL/GenBank/DDBJ databases">
        <title>A chromosome-level genome assembly of the Chinese tupelo Nyssa sinensis.</title>
        <authorList>
            <person name="Yang X."/>
            <person name="Kang M."/>
            <person name="Yang Y."/>
            <person name="Xiong H."/>
            <person name="Wang M."/>
            <person name="Zhang Z."/>
            <person name="Wang Z."/>
            <person name="Wu H."/>
            <person name="Ma T."/>
            <person name="Liu J."/>
            <person name="Xi Z."/>
        </authorList>
    </citation>
    <scope>NUCLEOTIDE SEQUENCE [LARGE SCALE GENOMIC DNA]</scope>
    <source>
        <strain evidence="2">J267</strain>
        <tissue evidence="2">Leaf</tissue>
    </source>
</reference>
<proteinExistence type="predicted"/>
<dbReference type="OrthoDB" id="610337at2759"/>
<dbReference type="InterPro" id="IPR001810">
    <property type="entry name" value="F-box_dom"/>
</dbReference>
<evidence type="ECO:0000313" key="3">
    <source>
        <dbReference type="Proteomes" id="UP000325577"/>
    </source>
</evidence>
<evidence type="ECO:0000259" key="1">
    <source>
        <dbReference type="PROSITE" id="PS50181"/>
    </source>
</evidence>
<dbReference type="Gene3D" id="1.20.1280.50">
    <property type="match status" value="1"/>
</dbReference>
<feature type="domain" description="F-box" evidence="1">
    <location>
        <begin position="17"/>
        <end position="62"/>
    </location>
</feature>
<organism evidence="2 3">
    <name type="scientific">Nyssa sinensis</name>
    <dbReference type="NCBI Taxonomy" id="561372"/>
    <lineage>
        <taxon>Eukaryota</taxon>
        <taxon>Viridiplantae</taxon>
        <taxon>Streptophyta</taxon>
        <taxon>Embryophyta</taxon>
        <taxon>Tracheophyta</taxon>
        <taxon>Spermatophyta</taxon>
        <taxon>Magnoliopsida</taxon>
        <taxon>eudicotyledons</taxon>
        <taxon>Gunneridae</taxon>
        <taxon>Pentapetalae</taxon>
        <taxon>asterids</taxon>
        <taxon>Cornales</taxon>
        <taxon>Nyssaceae</taxon>
        <taxon>Nyssa</taxon>
    </lineage>
</organism>